<dbReference type="RefSeq" id="WP_172698160.1">
    <property type="nucleotide sequence ID" value="NZ_JAKNGX010000085.1"/>
</dbReference>
<comment type="caution">
    <text evidence="2">The sequence shown here is derived from an EMBL/GenBank/DDBJ whole genome shotgun (WGS) entry which is preliminary data.</text>
</comment>
<dbReference type="Pfam" id="PF12957">
    <property type="entry name" value="DUF3846"/>
    <property type="match status" value="1"/>
</dbReference>
<accession>A0A6I2RAP7</accession>
<dbReference type="AlphaFoldDB" id="A0A6I2RAP7"/>
<dbReference type="InterPro" id="IPR024559">
    <property type="entry name" value="DUF3846"/>
</dbReference>
<proteinExistence type="predicted"/>
<protein>
    <submittedName>
        <fullName evidence="2">DUF3846 domain-containing protein</fullName>
    </submittedName>
</protein>
<organism evidence="2 3">
    <name type="scientific">Flavonifractor plautii</name>
    <name type="common">Fusobacterium plautii</name>
    <dbReference type="NCBI Taxonomy" id="292800"/>
    <lineage>
        <taxon>Bacteria</taxon>
        <taxon>Bacillati</taxon>
        <taxon>Bacillota</taxon>
        <taxon>Clostridia</taxon>
        <taxon>Eubacteriales</taxon>
        <taxon>Oscillospiraceae</taxon>
        <taxon>Flavonifractor</taxon>
    </lineage>
</organism>
<dbReference type="Proteomes" id="UP000434475">
    <property type="component" value="Unassembled WGS sequence"/>
</dbReference>
<reference evidence="2 3" key="1">
    <citation type="journal article" date="2019" name="Nat. Med.">
        <title>A library of human gut bacterial isolates paired with longitudinal multiomics data enables mechanistic microbiome research.</title>
        <authorList>
            <person name="Poyet M."/>
            <person name="Groussin M."/>
            <person name="Gibbons S.M."/>
            <person name="Avila-Pacheco J."/>
            <person name="Jiang X."/>
            <person name="Kearney S.M."/>
            <person name="Perrotta A.R."/>
            <person name="Berdy B."/>
            <person name="Zhao S."/>
            <person name="Lieberman T.D."/>
            <person name="Swanson P.K."/>
            <person name="Smith M."/>
            <person name="Roesemann S."/>
            <person name="Alexander J.E."/>
            <person name="Rich S.A."/>
            <person name="Livny J."/>
            <person name="Vlamakis H."/>
            <person name="Clish C."/>
            <person name="Bullock K."/>
            <person name="Deik A."/>
            <person name="Scott J."/>
            <person name="Pierce K.A."/>
            <person name="Xavier R.J."/>
            <person name="Alm E.J."/>
        </authorList>
    </citation>
    <scope>NUCLEOTIDE SEQUENCE [LARGE SCALE GENOMIC DNA]</scope>
    <source>
        <strain evidence="2 3">BIOML-A2</strain>
    </source>
</reference>
<sequence length="121" mass="13312">MKADAIQVLKVASGKAPEAITIPNTLEAMQQMVGGYIEVIPLEDVCLVCNEEGKLMGLPGSRRLGDDIIAGTFFLAGNTPDGGFCSLTPEQIDRWGRHFAQPESFQPDEVERKIHIEFYTM</sequence>
<feature type="domain" description="DUF3846" evidence="1">
    <location>
        <begin position="6"/>
        <end position="99"/>
    </location>
</feature>
<evidence type="ECO:0000313" key="3">
    <source>
        <dbReference type="Proteomes" id="UP000434475"/>
    </source>
</evidence>
<evidence type="ECO:0000313" key="2">
    <source>
        <dbReference type="EMBL" id="MSB22623.1"/>
    </source>
</evidence>
<dbReference type="EMBL" id="WKPR01000047">
    <property type="protein sequence ID" value="MSB22623.1"/>
    <property type="molecule type" value="Genomic_DNA"/>
</dbReference>
<gene>
    <name evidence="2" type="ORF">GKE97_24490</name>
</gene>
<evidence type="ECO:0000259" key="1">
    <source>
        <dbReference type="Pfam" id="PF12957"/>
    </source>
</evidence>
<name>A0A6I2RAP7_FLAPL</name>